<name>A0A918BBE7_9ACTN</name>
<organism evidence="6 7">
    <name type="scientific">Streptomyces ruber</name>
    <dbReference type="NCBI Taxonomy" id="83378"/>
    <lineage>
        <taxon>Bacteria</taxon>
        <taxon>Bacillati</taxon>
        <taxon>Actinomycetota</taxon>
        <taxon>Actinomycetes</taxon>
        <taxon>Kitasatosporales</taxon>
        <taxon>Streptomycetaceae</taxon>
        <taxon>Streptomyces</taxon>
    </lineage>
</organism>
<accession>A0A918BBE7</accession>
<evidence type="ECO:0000313" key="7">
    <source>
        <dbReference type="Proteomes" id="UP000620156"/>
    </source>
</evidence>
<dbReference type="PANTHER" id="PTHR38096:SF1">
    <property type="entry name" value="ENTEROBACTIN SYNTHASE COMPONENT D"/>
    <property type="match status" value="1"/>
</dbReference>
<sequence length="218" mass="23060">MIDKILPATVRWSESFTHRTDIGLFPEEQAAVARAVDKRRNEFTTVRACAREALAGIGHPPVPLVPGERGAPGWPAGVVGSMTHCAGYYAAVVARETDVATVGIDAEPHAALPEGVLEAIARPEDLTVLATLPSSAGVAFDRVLFSAKESVYKAWFPVARTFLDFQQATVALAADGTFTARVLVPGPDLLGRPLTGFSGRWIVDGGIVATAITVERDA</sequence>
<reference evidence="6" key="2">
    <citation type="submission" date="2020-09" db="EMBL/GenBank/DDBJ databases">
        <authorList>
            <person name="Sun Q."/>
            <person name="Ohkuma M."/>
        </authorList>
    </citation>
    <scope>NUCLEOTIDE SEQUENCE</scope>
    <source>
        <strain evidence="6">JCM 3131</strain>
    </source>
</reference>
<evidence type="ECO:0000313" key="6">
    <source>
        <dbReference type="EMBL" id="GGQ52580.1"/>
    </source>
</evidence>
<dbReference type="Gene3D" id="3.90.470.20">
    <property type="entry name" value="4'-phosphopantetheinyl transferase domain"/>
    <property type="match status" value="1"/>
</dbReference>
<keyword evidence="3" id="KW-0460">Magnesium</keyword>
<feature type="binding site" evidence="2">
    <location>
        <position position="47"/>
    </location>
    <ligand>
        <name>CoA</name>
        <dbReference type="ChEBI" id="CHEBI:57287"/>
    </ligand>
</feature>
<dbReference type="InterPro" id="IPR037143">
    <property type="entry name" value="4-PPantetheinyl_Trfase_dom_sf"/>
</dbReference>
<evidence type="ECO:0000259" key="5">
    <source>
        <dbReference type="Pfam" id="PF17837"/>
    </source>
</evidence>
<feature type="binding site" evidence="2">
    <location>
        <position position="163"/>
    </location>
    <ligand>
        <name>CoA</name>
        <dbReference type="ChEBI" id="CHEBI:57287"/>
    </ligand>
</feature>
<keyword evidence="3" id="KW-0479">Metal-binding</keyword>
<dbReference type="EMBL" id="BMQK01000003">
    <property type="protein sequence ID" value="GGQ52580.1"/>
    <property type="molecule type" value="Genomic_DNA"/>
</dbReference>
<feature type="binding site" evidence="3">
    <location>
        <position position="107"/>
    </location>
    <ligand>
        <name>Mg(2+)</name>
        <dbReference type="ChEBI" id="CHEBI:18420"/>
    </ligand>
</feature>
<dbReference type="InterPro" id="IPR041354">
    <property type="entry name" value="4PPT_N"/>
</dbReference>
<dbReference type="GO" id="GO:0008897">
    <property type="term" value="F:holo-[acyl-carrier-protein] synthase activity"/>
    <property type="evidence" value="ECO:0007669"/>
    <property type="project" value="InterPro"/>
</dbReference>
<dbReference type="GO" id="GO:0009239">
    <property type="term" value="P:enterobactin biosynthetic process"/>
    <property type="evidence" value="ECO:0007669"/>
    <property type="project" value="InterPro"/>
</dbReference>
<dbReference type="PANTHER" id="PTHR38096">
    <property type="entry name" value="ENTEROBACTIN SYNTHASE COMPONENT D"/>
    <property type="match status" value="1"/>
</dbReference>
<comment type="caution">
    <text evidence="6">The sequence shown here is derived from an EMBL/GenBank/DDBJ whole genome shotgun (WGS) entry which is preliminary data.</text>
</comment>
<evidence type="ECO:0000259" key="4">
    <source>
        <dbReference type="Pfam" id="PF01648"/>
    </source>
</evidence>
<dbReference type="GO" id="GO:0009366">
    <property type="term" value="C:enterobactin synthetase complex"/>
    <property type="evidence" value="ECO:0007669"/>
    <property type="project" value="InterPro"/>
</dbReference>
<reference evidence="6" key="1">
    <citation type="journal article" date="2014" name="Int. J. Syst. Evol. Microbiol.">
        <title>Complete genome sequence of Corynebacterium casei LMG S-19264T (=DSM 44701T), isolated from a smear-ripened cheese.</title>
        <authorList>
            <consortium name="US DOE Joint Genome Institute (JGI-PGF)"/>
            <person name="Walter F."/>
            <person name="Albersmeier A."/>
            <person name="Kalinowski J."/>
            <person name="Ruckert C."/>
        </authorList>
    </citation>
    <scope>NUCLEOTIDE SEQUENCE</scope>
    <source>
        <strain evidence="6">JCM 3131</strain>
    </source>
</reference>
<feature type="binding site" evidence="2">
    <location>
        <position position="149"/>
    </location>
    <ligand>
        <name>CoA</name>
        <dbReference type="ChEBI" id="CHEBI:57287"/>
    </ligand>
</feature>
<feature type="binding site" evidence="2">
    <location>
        <position position="105"/>
    </location>
    <ligand>
        <name>CoA</name>
        <dbReference type="ChEBI" id="CHEBI:57287"/>
    </ligand>
</feature>
<dbReference type="SUPFAM" id="SSF56214">
    <property type="entry name" value="4'-phosphopantetheinyl transferase"/>
    <property type="match status" value="1"/>
</dbReference>
<dbReference type="PRINTS" id="PR01399">
    <property type="entry name" value="ENTSNTHTASED"/>
</dbReference>
<dbReference type="GO" id="GO:0000287">
    <property type="term" value="F:magnesium ion binding"/>
    <property type="evidence" value="ECO:0007669"/>
    <property type="project" value="InterPro"/>
</dbReference>
<dbReference type="Proteomes" id="UP000620156">
    <property type="component" value="Unassembled WGS sequence"/>
</dbReference>
<dbReference type="InterPro" id="IPR003542">
    <property type="entry name" value="Enbac_synth_compD-like"/>
</dbReference>
<gene>
    <name evidence="6" type="ORF">GCM10010145_22530</name>
</gene>
<feature type="binding site" evidence="3">
    <location>
        <position position="105"/>
    </location>
    <ligand>
        <name>Mg(2+)</name>
        <dbReference type="ChEBI" id="CHEBI:18420"/>
    </ligand>
</feature>
<dbReference type="AlphaFoldDB" id="A0A918BBE7"/>
<protein>
    <submittedName>
        <fullName evidence="6">4'-phosphopantetheinyl transferase</fullName>
    </submittedName>
</protein>
<feature type="binding site" evidence="2">
    <location>
        <position position="153"/>
    </location>
    <ligand>
        <name>CoA</name>
        <dbReference type="ChEBI" id="CHEBI:57287"/>
    </ligand>
</feature>
<dbReference type="RefSeq" id="WP_229820943.1">
    <property type="nucleotide sequence ID" value="NZ_BMQK01000003.1"/>
</dbReference>
<evidence type="ECO:0000256" key="2">
    <source>
        <dbReference type="PIRSR" id="PIRSR603542-1"/>
    </source>
</evidence>
<evidence type="ECO:0000256" key="1">
    <source>
        <dbReference type="ARBA" id="ARBA00022679"/>
    </source>
</evidence>
<feature type="domain" description="4'-phosphopantetheinyl transferase N-terminal" evidence="5">
    <location>
        <begin position="27"/>
        <end position="94"/>
    </location>
</feature>
<proteinExistence type="predicted"/>
<dbReference type="GO" id="GO:0005886">
    <property type="term" value="C:plasma membrane"/>
    <property type="evidence" value="ECO:0007669"/>
    <property type="project" value="TreeGrafter"/>
</dbReference>
<dbReference type="InterPro" id="IPR008278">
    <property type="entry name" value="4-PPantetheinyl_Trfase_dom"/>
</dbReference>
<keyword evidence="1 6" id="KW-0808">Transferase</keyword>
<feature type="binding site" evidence="3">
    <location>
        <position position="106"/>
    </location>
    <ligand>
        <name>Mg(2+)</name>
        <dbReference type="ChEBI" id="CHEBI:18420"/>
    </ligand>
</feature>
<dbReference type="Pfam" id="PF17837">
    <property type="entry name" value="4PPT_N"/>
    <property type="match status" value="1"/>
</dbReference>
<feature type="domain" description="4'-phosphopantetheinyl transferase" evidence="4">
    <location>
        <begin position="102"/>
        <end position="183"/>
    </location>
</feature>
<feature type="binding site" evidence="2">
    <location>
        <begin position="83"/>
        <end position="84"/>
    </location>
    <ligand>
        <name>CoA</name>
        <dbReference type="ChEBI" id="CHEBI:57287"/>
    </ligand>
</feature>
<evidence type="ECO:0000256" key="3">
    <source>
        <dbReference type="PIRSR" id="PIRSR603542-2"/>
    </source>
</evidence>
<keyword evidence="7" id="KW-1185">Reference proteome</keyword>
<dbReference type="Pfam" id="PF01648">
    <property type="entry name" value="ACPS"/>
    <property type="match status" value="1"/>
</dbReference>
<feature type="binding site" evidence="2">
    <location>
        <position position="39"/>
    </location>
    <ligand>
        <name>CoA</name>
        <dbReference type="ChEBI" id="CHEBI:57287"/>
    </ligand>
</feature>
<comment type="cofactor">
    <cofactor evidence="3">
        <name>Mg(2+)</name>
        <dbReference type="ChEBI" id="CHEBI:18420"/>
    </cofactor>
</comment>